<dbReference type="InterPro" id="IPR013249">
    <property type="entry name" value="RNA_pol_sigma70_r4_t2"/>
</dbReference>
<evidence type="ECO:0000256" key="4">
    <source>
        <dbReference type="ARBA" id="ARBA00023125"/>
    </source>
</evidence>
<dbReference type="GO" id="GO:0016987">
    <property type="term" value="F:sigma factor activity"/>
    <property type="evidence" value="ECO:0007669"/>
    <property type="project" value="UniProtKB-KW"/>
</dbReference>
<evidence type="ECO:0000259" key="8">
    <source>
        <dbReference type="Pfam" id="PF08281"/>
    </source>
</evidence>
<feature type="domain" description="RNA polymerase sigma factor 70 region 4 type 2" evidence="8">
    <location>
        <begin position="111"/>
        <end position="160"/>
    </location>
</feature>
<protein>
    <submittedName>
        <fullName evidence="9">RNA polymerase, sigma-24 subunit, ECF subfamily</fullName>
    </submittedName>
</protein>
<feature type="domain" description="RNA polymerase sigma-70 region 2" evidence="7">
    <location>
        <begin position="15"/>
        <end position="79"/>
    </location>
</feature>
<dbReference type="GO" id="GO:0006352">
    <property type="term" value="P:DNA-templated transcription initiation"/>
    <property type="evidence" value="ECO:0007669"/>
    <property type="project" value="InterPro"/>
</dbReference>
<keyword evidence="5" id="KW-0804">Transcription</keyword>
<proteinExistence type="inferred from homology"/>
<keyword evidence="3" id="KW-0731">Sigma factor</keyword>
<evidence type="ECO:0000256" key="6">
    <source>
        <dbReference type="SAM" id="MobiDB-lite"/>
    </source>
</evidence>
<dbReference type="Pfam" id="PF08281">
    <property type="entry name" value="Sigma70_r4_2"/>
    <property type="match status" value="1"/>
</dbReference>
<dbReference type="EMBL" id="CP002665">
    <property type="protein sequence ID" value="AEI13521.1"/>
    <property type="molecule type" value="Genomic_DNA"/>
</dbReference>
<evidence type="ECO:0000256" key="2">
    <source>
        <dbReference type="ARBA" id="ARBA00023015"/>
    </source>
</evidence>
<organism evidence="9 10">
    <name type="scientific">Cellulomonas gilvus (strain ATCC 13127 / NRRL B-14078)</name>
    <name type="common">Cellvibrio gilvus</name>
    <dbReference type="NCBI Taxonomy" id="593907"/>
    <lineage>
        <taxon>Bacteria</taxon>
        <taxon>Bacillati</taxon>
        <taxon>Actinomycetota</taxon>
        <taxon>Actinomycetes</taxon>
        <taxon>Micrococcales</taxon>
        <taxon>Cellulomonadaceae</taxon>
        <taxon>Cellulomonas</taxon>
    </lineage>
</organism>
<evidence type="ECO:0000259" key="7">
    <source>
        <dbReference type="Pfam" id="PF04542"/>
    </source>
</evidence>
<dbReference type="Proteomes" id="UP000000485">
    <property type="component" value="Chromosome"/>
</dbReference>
<evidence type="ECO:0000256" key="5">
    <source>
        <dbReference type="ARBA" id="ARBA00023163"/>
    </source>
</evidence>
<dbReference type="Gene3D" id="1.10.1740.10">
    <property type="match status" value="1"/>
</dbReference>
<feature type="region of interest" description="Disordered" evidence="6">
    <location>
        <begin position="162"/>
        <end position="193"/>
    </location>
</feature>
<reference evidence="10" key="1">
    <citation type="submission" date="2011-04" db="EMBL/GenBank/DDBJ databases">
        <title>Complete sequence of Cellvibrio gilvus ATCC 13127.</title>
        <authorList>
            <person name="Lucas S."/>
            <person name="Han J."/>
            <person name="Lapidus A."/>
            <person name="Cheng J.-F."/>
            <person name="Goodwin L."/>
            <person name="Pitluck S."/>
            <person name="Peters L."/>
            <person name="Munk A."/>
            <person name="Detter J.C."/>
            <person name="Han C."/>
            <person name="Tapia R."/>
            <person name="Land M."/>
            <person name="Hauser L."/>
            <person name="Kyrpides N."/>
            <person name="Ivanova N."/>
            <person name="Ovchinnikova G."/>
            <person name="Pagani I."/>
            <person name="Mead D."/>
            <person name="Brumm P."/>
            <person name="Woyke T."/>
        </authorList>
    </citation>
    <scope>NUCLEOTIDE SEQUENCE [LARGE SCALE GENOMIC DNA]</scope>
    <source>
        <strain evidence="10">ATCC 13127 / NRRL B-14078</strain>
    </source>
</reference>
<evidence type="ECO:0000313" key="10">
    <source>
        <dbReference type="Proteomes" id="UP000000485"/>
    </source>
</evidence>
<dbReference type="InterPro" id="IPR013325">
    <property type="entry name" value="RNA_pol_sigma_r2"/>
</dbReference>
<keyword evidence="4" id="KW-0238">DNA-binding</keyword>
<dbReference type="InterPro" id="IPR013324">
    <property type="entry name" value="RNA_pol_sigma_r3/r4-like"/>
</dbReference>
<dbReference type="InterPro" id="IPR036388">
    <property type="entry name" value="WH-like_DNA-bd_sf"/>
</dbReference>
<keyword evidence="10" id="KW-1185">Reference proteome</keyword>
<dbReference type="KEGG" id="cga:Celgi_3029"/>
<dbReference type="PANTHER" id="PTHR43133">
    <property type="entry name" value="RNA POLYMERASE ECF-TYPE SIGMA FACTO"/>
    <property type="match status" value="1"/>
</dbReference>
<sequence length="193" mass="21202">MSDDETPDARRFSELWDRYAPRIQAYALRHVDRDEAPEILAETFLVAWRRLVDVPGEPLPWLLVVARNTIANHHRSRHRARVLADELMRLQLVAAPGPSPADGVAERDAQLRALAALTTTEREALLLVAWDGLAPAQAALVAGCSTSAFKVRLHRARRRLDSSLQQGDLDERAAGPASTPPSDAALSLVPQEG</sequence>
<dbReference type="PANTHER" id="PTHR43133:SF8">
    <property type="entry name" value="RNA POLYMERASE SIGMA FACTOR HI_1459-RELATED"/>
    <property type="match status" value="1"/>
</dbReference>
<evidence type="ECO:0000256" key="3">
    <source>
        <dbReference type="ARBA" id="ARBA00023082"/>
    </source>
</evidence>
<keyword evidence="2" id="KW-0805">Transcription regulation</keyword>
<dbReference type="InterPro" id="IPR039425">
    <property type="entry name" value="RNA_pol_sigma-70-like"/>
</dbReference>
<dbReference type="Pfam" id="PF04542">
    <property type="entry name" value="Sigma70_r2"/>
    <property type="match status" value="1"/>
</dbReference>
<dbReference type="HOGENOM" id="CLU_047691_9_2_11"/>
<dbReference type="RefSeq" id="WP_013885038.1">
    <property type="nucleotide sequence ID" value="NC_015671.1"/>
</dbReference>
<dbReference type="eggNOG" id="COG1595">
    <property type="taxonomic scope" value="Bacteria"/>
</dbReference>
<dbReference type="InterPro" id="IPR007627">
    <property type="entry name" value="RNA_pol_sigma70_r2"/>
</dbReference>
<dbReference type="Gene3D" id="1.10.10.10">
    <property type="entry name" value="Winged helix-like DNA-binding domain superfamily/Winged helix DNA-binding domain"/>
    <property type="match status" value="1"/>
</dbReference>
<accession>F8A734</accession>
<dbReference type="AlphaFoldDB" id="F8A734"/>
<dbReference type="SUPFAM" id="SSF88659">
    <property type="entry name" value="Sigma3 and sigma4 domains of RNA polymerase sigma factors"/>
    <property type="match status" value="1"/>
</dbReference>
<dbReference type="STRING" id="593907.Celgi_3029"/>
<dbReference type="SUPFAM" id="SSF88946">
    <property type="entry name" value="Sigma2 domain of RNA polymerase sigma factors"/>
    <property type="match status" value="1"/>
</dbReference>
<dbReference type="GO" id="GO:0003677">
    <property type="term" value="F:DNA binding"/>
    <property type="evidence" value="ECO:0007669"/>
    <property type="project" value="UniProtKB-KW"/>
</dbReference>
<evidence type="ECO:0000256" key="1">
    <source>
        <dbReference type="ARBA" id="ARBA00010641"/>
    </source>
</evidence>
<evidence type="ECO:0000313" key="9">
    <source>
        <dbReference type="EMBL" id="AEI13521.1"/>
    </source>
</evidence>
<gene>
    <name evidence="9" type="ordered locus">Celgi_3029</name>
</gene>
<name>F8A734_CELGA</name>
<comment type="similarity">
    <text evidence="1">Belongs to the sigma-70 factor family. ECF subfamily.</text>
</comment>